<dbReference type="Proteomes" id="UP000192393">
    <property type="component" value="Unassembled WGS sequence"/>
</dbReference>
<dbReference type="AlphaFoldDB" id="A0A1W2BQZ4"/>
<reference evidence="14 15" key="1">
    <citation type="submission" date="2017-04" db="EMBL/GenBank/DDBJ databases">
        <authorList>
            <person name="Afonso C.L."/>
            <person name="Miller P.J."/>
            <person name="Scott M.A."/>
            <person name="Spackman E."/>
            <person name="Goraichik I."/>
            <person name="Dimitrov K.M."/>
            <person name="Suarez D.L."/>
            <person name="Swayne D.E."/>
        </authorList>
    </citation>
    <scope>NUCLEOTIDE SEQUENCE [LARGE SCALE GENOMIC DNA]</scope>
    <source>
        <strain evidence="14 15">CGMCC 1.12708</strain>
    </source>
</reference>
<evidence type="ECO:0000313" key="15">
    <source>
        <dbReference type="Proteomes" id="UP000192393"/>
    </source>
</evidence>
<dbReference type="PANTHER" id="PTHR24421:SF37">
    <property type="entry name" value="SENSOR HISTIDINE KINASE NARS"/>
    <property type="match status" value="1"/>
</dbReference>
<evidence type="ECO:0000256" key="2">
    <source>
        <dbReference type="ARBA" id="ARBA00022475"/>
    </source>
</evidence>
<dbReference type="GO" id="GO:0005886">
    <property type="term" value="C:plasma membrane"/>
    <property type="evidence" value="ECO:0007669"/>
    <property type="project" value="UniProtKB-SubCell"/>
</dbReference>
<sequence>MRFKWSLILLFLSVSMFSQIVNTDYIGKKLDEAKTYYDASESQKAYTTLDELISNSQKEKNNFGYGMGLIKKVFYDIELGYDKNVAKEWAVIENLKISNPNHEKEIKMGLLWTKSLYFKNKEGGLSKSTEYLNEALRIAGKPPIKSSITAEIYYTLGSVKEKNNEYASALDYYQKSVQMYEKENEPESAGLVYVNISNVYFYMGEIAQSIQYSHKAIQSRKRAKDYENLCVQLSNLARIYNKINQMDSAIYYYKESNRFAQNSKKPETKFISLVDLAMAYHAQKDRPNALKYMEEAIEYGKEINRHQLYRYTRVAGMFAGYTGDEEKMNRYYEESYQKALEAKDNGAVRDWYGSLNFYYKNVKNDPATAYGYLENFHAYKDSILNETSKKNFHELEVKYETEKKEAEIERLAIDSKIKNLEIEKKNALIRGNLIEAEQKQREIEILVKTKEINDLKISQQNEFLKMNQAQIHSLEQQKKIAYQENELKERKIQNQNLTRNLGIASFLIVLISIAFLVNRILLKKKIEQKNLIIKERNRISSELHDEVGSTLTAINLISHSAIKDLNLEESKTKVQIEKIKENTQNVMENISDIVWSMNPDNDNFRQIIVRMKEFTVNILENNKIDYQFEIDDSLNEVKFSPEKRRDFYLIFKEALNNLSKYSQADFAKISIMKNPHEIHMKIKDNGVGFDLSTVKLGNGLKNMKMRTENQKGKFEISSNKSGTQIYVSFPYA</sequence>
<feature type="coiled-coil region" evidence="10">
    <location>
        <begin position="471"/>
        <end position="500"/>
    </location>
</feature>
<dbReference type="STRING" id="1434700.SAMN06296427_10758"/>
<keyword evidence="2" id="KW-1003">Cell membrane</keyword>
<dbReference type="Pfam" id="PF13424">
    <property type="entry name" value="TPR_12"/>
    <property type="match status" value="1"/>
</dbReference>
<dbReference type="InterPro" id="IPR036890">
    <property type="entry name" value="HATPase_C_sf"/>
</dbReference>
<keyword evidence="10" id="KW-0175">Coiled coil</keyword>
<dbReference type="InterPro" id="IPR050482">
    <property type="entry name" value="Sensor_HK_TwoCompSys"/>
</dbReference>
<gene>
    <name evidence="14" type="ORF">SAMN06296427_10758</name>
</gene>
<feature type="repeat" description="TPR" evidence="9">
    <location>
        <begin position="150"/>
        <end position="183"/>
    </location>
</feature>
<dbReference type="Pfam" id="PF07730">
    <property type="entry name" value="HisKA_3"/>
    <property type="match status" value="1"/>
</dbReference>
<evidence type="ECO:0000256" key="7">
    <source>
        <dbReference type="ARBA" id="ARBA00023012"/>
    </source>
</evidence>
<dbReference type="SUPFAM" id="SSF48452">
    <property type="entry name" value="TPR-like"/>
    <property type="match status" value="1"/>
</dbReference>
<feature type="signal peptide" evidence="12">
    <location>
        <begin position="1"/>
        <end position="20"/>
    </location>
</feature>
<dbReference type="Gene3D" id="1.20.5.1930">
    <property type="match status" value="1"/>
</dbReference>
<dbReference type="InterPro" id="IPR011990">
    <property type="entry name" value="TPR-like_helical_dom_sf"/>
</dbReference>
<evidence type="ECO:0000256" key="4">
    <source>
        <dbReference type="ARBA" id="ARBA00022692"/>
    </source>
</evidence>
<dbReference type="GO" id="GO:0000155">
    <property type="term" value="F:phosphorelay sensor kinase activity"/>
    <property type="evidence" value="ECO:0007669"/>
    <property type="project" value="InterPro"/>
</dbReference>
<keyword evidence="5" id="KW-0418">Kinase</keyword>
<dbReference type="PANTHER" id="PTHR24421">
    <property type="entry name" value="NITRATE/NITRITE SENSOR PROTEIN NARX-RELATED"/>
    <property type="match status" value="1"/>
</dbReference>
<evidence type="ECO:0000256" key="5">
    <source>
        <dbReference type="ARBA" id="ARBA00022777"/>
    </source>
</evidence>
<name>A0A1W2BQZ4_9FLAO</name>
<dbReference type="InterPro" id="IPR019734">
    <property type="entry name" value="TPR_rpt"/>
</dbReference>
<keyword evidence="15" id="KW-1185">Reference proteome</keyword>
<accession>A0A1W2BQZ4</accession>
<evidence type="ECO:0000256" key="12">
    <source>
        <dbReference type="SAM" id="SignalP"/>
    </source>
</evidence>
<evidence type="ECO:0000256" key="1">
    <source>
        <dbReference type="ARBA" id="ARBA00004651"/>
    </source>
</evidence>
<dbReference type="Pfam" id="PF13374">
    <property type="entry name" value="TPR_10"/>
    <property type="match status" value="2"/>
</dbReference>
<evidence type="ECO:0000256" key="11">
    <source>
        <dbReference type="SAM" id="Phobius"/>
    </source>
</evidence>
<dbReference type="GO" id="GO:0046983">
    <property type="term" value="F:protein dimerization activity"/>
    <property type="evidence" value="ECO:0007669"/>
    <property type="project" value="InterPro"/>
</dbReference>
<evidence type="ECO:0000313" key="14">
    <source>
        <dbReference type="EMBL" id="SMC75343.1"/>
    </source>
</evidence>
<evidence type="ECO:0000256" key="8">
    <source>
        <dbReference type="ARBA" id="ARBA00023136"/>
    </source>
</evidence>
<keyword evidence="7" id="KW-0902">Two-component regulatory system</keyword>
<evidence type="ECO:0000256" key="3">
    <source>
        <dbReference type="ARBA" id="ARBA00022679"/>
    </source>
</evidence>
<dbReference type="Gene3D" id="1.25.40.10">
    <property type="entry name" value="Tetratricopeptide repeat domain"/>
    <property type="match status" value="2"/>
</dbReference>
<feature type="coiled-coil region" evidence="10">
    <location>
        <begin position="385"/>
        <end position="423"/>
    </location>
</feature>
<keyword evidence="12" id="KW-0732">Signal</keyword>
<dbReference type="InterPro" id="IPR005467">
    <property type="entry name" value="His_kinase_dom"/>
</dbReference>
<keyword evidence="9" id="KW-0802">TPR repeat</keyword>
<keyword evidence="8 11" id="KW-0472">Membrane</keyword>
<comment type="subcellular location">
    <subcellularLocation>
        <location evidence="1">Cell membrane</location>
        <topology evidence="1">Multi-pass membrane protein</topology>
    </subcellularLocation>
</comment>
<evidence type="ECO:0000256" key="9">
    <source>
        <dbReference type="PROSITE-ProRule" id="PRU00339"/>
    </source>
</evidence>
<dbReference type="SUPFAM" id="SSF55874">
    <property type="entry name" value="ATPase domain of HSP90 chaperone/DNA topoisomerase II/histidine kinase"/>
    <property type="match status" value="1"/>
</dbReference>
<proteinExistence type="predicted"/>
<organism evidence="14 15">
    <name type="scientific">Moheibacter sediminis</name>
    <dbReference type="NCBI Taxonomy" id="1434700"/>
    <lineage>
        <taxon>Bacteria</taxon>
        <taxon>Pseudomonadati</taxon>
        <taxon>Bacteroidota</taxon>
        <taxon>Flavobacteriia</taxon>
        <taxon>Flavobacteriales</taxon>
        <taxon>Weeksellaceae</taxon>
        <taxon>Moheibacter</taxon>
    </lineage>
</organism>
<dbReference type="PROSITE" id="PS50005">
    <property type="entry name" value="TPR"/>
    <property type="match status" value="1"/>
</dbReference>
<dbReference type="CDD" id="cd16917">
    <property type="entry name" value="HATPase_UhpB-NarQ-NarX-like"/>
    <property type="match status" value="1"/>
</dbReference>
<feature type="transmembrane region" description="Helical" evidence="11">
    <location>
        <begin position="501"/>
        <end position="522"/>
    </location>
</feature>
<dbReference type="PROSITE" id="PS50109">
    <property type="entry name" value="HIS_KIN"/>
    <property type="match status" value="1"/>
</dbReference>
<dbReference type="Gene3D" id="3.30.565.10">
    <property type="entry name" value="Histidine kinase-like ATPase, C-terminal domain"/>
    <property type="match status" value="1"/>
</dbReference>
<dbReference type="SMART" id="SM00028">
    <property type="entry name" value="TPR"/>
    <property type="match status" value="4"/>
</dbReference>
<evidence type="ECO:0000256" key="10">
    <source>
        <dbReference type="SAM" id="Coils"/>
    </source>
</evidence>
<evidence type="ECO:0000259" key="13">
    <source>
        <dbReference type="PROSITE" id="PS50109"/>
    </source>
</evidence>
<keyword evidence="4 11" id="KW-0812">Transmembrane</keyword>
<dbReference type="EMBL" id="FWXS01000007">
    <property type="protein sequence ID" value="SMC75343.1"/>
    <property type="molecule type" value="Genomic_DNA"/>
</dbReference>
<keyword evidence="6 11" id="KW-1133">Transmembrane helix</keyword>
<feature type="domain" description="Histidine kinase" evidence="13">
    <location>
        <begin position="542"/>
        <end position="732"/>
    </location>
</feature>
<evidence type="ECO:0000256" key="6">
    <source>
        <dbReference type="ARBA" id="ARBA00022989"/>
    </source>
</evidence>
<dbReference type="InterPro" id="IPR011712">
    <property type="entry name" value="Sig_transdc_His_kin_sub3_dim/P"/>
</dbReference>
<feature type="chain" id="PRO_5012664378" evidence="12">
    <location>
        <begin position="21"/>
        <end position="732"/>
    </location>
</feature>
<protein>
    <submittedName>
        <fullName evidence="14">Tetratricopeptide repeat-containing protein</fullName>
    </submittedName>
</protein>
<keyword evidence="3" id="KW-0808">Transferase</keyword>